<dbReference type="InterPro" id="IPR052022">
    <property type="entry name" value="26kDa_periplasmic_antigen"/>
</dbReference>
<accession>A0A6J6GC28</accession>
<name>A0A6J6GC28_9ZZZZ</name>
<dbReference type="GO" id="GO:0006974">
    <property type="term" value="P:DNA damage response"/>
    <property type="evidence" value="ECO:0007669"/>
    <property type="project" value="TreeGrafter"/>
</dbReference>
<dbReference type="EMBL" id="CAEZUA010000120">
    <property type="protein sequence ID" value="CAB4598010.1"/>
    <property type="molecule type" value="Genomic_DNA"/>
</dbReference>
<protein>
    <submittedName>
        <fullName evidence="1">Unannotated protein</fullName>
    </submittedName>
</protein>
<dbReference type="PANTHER" id="PTHR34387">
    <property type="entry name" value="SLR1258 PROTEIN"/>
    <property type="match status" value="1"/>
</dbReference>
<dbReference type="Gene3D" id="3.30.110.170">
    <property type="entry name" value="Protein of unknown function (DUF541), domain 1"/>
    <property type="match status" value="1"/>
</dbReference>
<sequence length="239" mass="24508">MNRNLVKKFAVLTIGLSLVGGVAVAPASMAATPDRYITISADGTVKVSPDAVRLDATVSVVADSNAQALKATSAASAAVRAALIASKISTKDIATRSVTVYPEYNYTQDKGSLLIGYRGSQSFSVTIRSAKNAGAIVDSVVGAGGDAIQINGVTPFIVDPTKASASARADAVKRAKAKAISYASLMGVKLSRVNFLVENSAPNSYPPMLAMAKSDAGATVIDLGQQDVSVSITIQWALA</sequence>
<dbReference type="Gene3D" id="3.30.70.2970">
    <property type="entry name" value="Protein of unknown function (DUF541), domain 2"/>
    <property type="match status" value="1"/>
</dbReference>
<organism evidence="1">
    <name type="scientific">freshwater metagenome</name>
    <dbReference type="NCBI Taxonomy" id="449393"/>
    <lineage>
        <taxon>unclassified sequences</taxon>
        <taxon>metagenomes</taxon>
        <taxon>ecological metagenomes</taxon>
    </lineage>
</organism>
<reference evidence="1" key="1">
    <citation type="submission" date="2020-05" db="EMBL/GenBank/DDBJ databases">
        <authorList>
            <person name="Chiriac C."/>
            <person name="Salcher M."/>
            <person name="Ghai R."/>
            <person name="Kavagutti S V."/>
        </authorList>
    </citation>
    <scope>NUCLEOTIDE SEQUENCE</scope>
</reference>
<dbReference type="InterPro" id="IPR007497">
    <property type="entry name" value="SIMPL/DUF541"/>
</dbReference>
<dbReference type="Pfam" id="PF04402">
    <property type="entry name" value="SIMPL"/>
    <property type="match status" value="1"/>
</dbReference>
<dbReference type="PANTHER" id="PTHR34387:SF1">
    <property type="entry name" value="PERIPLASMIC IMMUNOGENIC PROTEIN"/>
    <property type="match status" value="1"/>
</dbReference>
<evidence type="ECO:0000313" key="1">
    <source>
        <dbReference type="EMBL" id="CAB4598010.1"/>
    </source>
</evidence>
<gene>
    <name evidence="1" type="ORF">UFOPK1773_01218</name>
</gene>
<dbReference type="AlphaFoldDB" id="A0A6J6GC28"/>
<proteinExistence type="predicted"/>